<dbReference type="Gene3D" id="3.40.50.720">
    <property type="entry name" value="NAD(P)-binding Rossmann-like Domain"/>
    <property type="match status" value="1"/>
</dbReference>
<dbReference type="AlphaFoldDB" id="A0A364NRS3"/>
<evidence type="ECO:0000313" key="2">
    <source>
        <dbReference type="EMBL" id="RAU19744.1"/>
    </source>
</evidence>
<dbReference type="InterPro" id="IPR013149">
    <property type="entry name" value="ADH-like_C"/>
</dbReference>
<dbReference type="SMART" id="SM00829">
    <property type="entry name" value="PKS_ER"/>
    <property type="match status" value="1"/>
</dbReference>
<dbReference type="EMBL" id="QKRX01000001">
    <property type="protein sequence ID" value="RAU19744.1"/>
    <property type="molecule type" value="Genomic_DNA"/>
</dbReference>
<protein>
    <submittedName>
        <fullName evidence="2">Oxidoreductase</fullName>
    </submittedName>
</protein>
<dbReference type="CDD" id="cd08288">
    <property type="entry name" value="MDR_yhdh"/>
    <property type="match status" value="1"/>
</dbReference>
<dbReference type="Proteomes" id="UP000250744">
    <property type="component" value="Unassembled WGS sequence"/>
</dbReference>
<dbReference type="Pfam" id="PF08240">
    <property type="entry name" value="ADH_N"/>
    <property type="match status" value="1"/>
</dbReference>
<dbReference type="PANTHER" id="PTHR43677">
    <property type="entry name" value="SHORT-CHAIN DEHYDROGENASE/REDUCTASE"/>
    <property type="match status" value="1"/>
</dbReference>
<evidence type="ECO:0000313" key="3">
    <source>
        <dbReference type="Proteomes" id="UP000250744"/>
    </source>
</evidence>
<dbReference type="SUPFAM" id="SSF50129">
    <property type="entry name" value="GroES-like"/>
    <property type="match status" value="1"/>
</dbReference>
<organism evidence="2 3">
    <name type="scientific">Nitrincola tibetensis</name>
    <dbReference type="NCBI Taxonomy" id="2219697"/>
    <lineage>
        <taxon>Bacteria</taxon>
        <taxon>Pseudomonadati</taxon>
        <taxon>Pseudomonadota</taxon>
        <taxon>Gammaproteobacteria</taxon>
        <taxon>Oceanospirillales</taxon>
        <taxon>Oceanospirillaceae</taxon>
        <taxon>Nitrincola</taxon>
    </lineage>
</organism>
<accession>A0A364NRS3</accession>
<dbReference type="OrthoDB" id="9782155at2"/>
<dbReference type="InterPro" id="IPR011032">
    <property type="entry name" value="GroES-like_sf"/>
</dbReference>
<dbReference type="Gene3D" id="3.90.180.10">
    <property type="entry name" value="Medium-chain alcohol dehydrogenases, catalytic domain"/>
    <property type="match status" value="1"/>
</dbReference>
<proteinExistence type="predicted"/>
<feature type="domain" description="Enoyl reductase (ER)" evidence="1">
    <location>
        <begin position="17"/>
        <end position="327"/>
    </location>
</feature>
<dbReference type="InterPro" id="IPR036291">
    <property type="entry name" value="NAD(P)-bd_dom_sf"/>
</dbReference>
<dbReference type="InterPro" id="IPR014188">
    <property type="entry name" value="Acrylyl-CoA_reductase_AcuI"/>
</dbReference>
<dbReference type="SUPFAM" id="SSF51735">
    <property type="entry name" value="NAD(P)-binding Rossmann-fold domains"/>
    <property type="match status" value="1"/>
</dbReference>
<dbReference type="InterPro" id="IPR020843">
    <property type="entry name" value="ER"/>
</dbReference>
<gene>
    <name evidence="2" type="ORF">DN062_01275</name>
</gene>
<keyword evidence="3" id="KW-1185">Reference proteome</keyword>
<evidence type="ECO:0000259" key="1">
    <source>
        <dbReference type="SMART" id="SM00829"/>
    </source>
</evidence>
<dbReference type="PANTHER" id="PTHR43677:SF1">
    <property type="entry name" value="ACRYLYL-COA REDUCTASE ACUI-RELATED"/>
    <property type="match status" value="1"/>
</dbReference>
<sequence>MSSEHFRAFVLDTTETGLSRSVQTLSRQDLPEGDVLVAIDYSGLNYKDGLAITGTGKIVLTWPMVPGIDFVGRVIESSSDRFKEGDSVICTGWAVGEKYWGGYSQLQRVQSDWLVPLPSSMSARDAMLLGTAGLTAMLCVSALEDGKVLPEQGPVIVTGAAGGVGSIAISLLAQRDYSVTAVTGRLEEEAYLRSLGATNIISRDEMSEPARPLEKQRWAGGVDTVGGNILSRILAETQYGATVAACGLAASYKLPTTVMPFILRNLRLQGVDSVSCPTHTRMAAWQALASNLPPNLEQTLHKVIGLEELESSAQDIINGHVRGRILVNPNL</sequence>
<dbReference type="GO" id="GO:0043957">
    <property type="term" value="F:acryloyl-CoA reductase (NADPH) activity"/>
    <property type="evidence" value="ECO:0007669"/>
    <property type="project" value="TreeGrafter"/>
</dbReference>
<name>A0A364NRS3_9GAMM</name>
<dbReference type="RefSeq" id="WP_112156801.1">
    <property type="nucleotide sequence ID" value="NZ_QKRX01000001.1"/>
</dbReference>
<dbReference type="NCBIfam" id="TIGR02823">
    <property type="entry name" value="oxido_YhdH"/>
    <property type="match status" value="1"/>
</dbReference>
<reference evidence="2 3" key="1">
    <citation type="submission" date="2018-06" db="EMBL/GenBank/DDBJ databases">
        <title>Nitrincola tibetense sp. nov., isolated from Lake XuguoCo on Tibetan Plateau.</title>
        <authorList>
            <person name="Xing P."/>
        </authorList>
    </citation>
    <scope>NUCLEOTIDE SEQUENCE [LARGE SCALE GENOMIC DNA]</scope>
    <source>
        <strain evidence="3">xg18</strain>
    </source>
</reference>
<dbReference type="Pfam" id="PF00107">
    <property type="entry name" value="ADH_zinc_N"/>
    <property type="match status" value="1"/>
</dbReference>
<dbReference type="InterPro" id="IPR051397">
    <property type="entry name" value="Zn-ADH-like_protein"/>
</dbReference>
<dbReference type="InterPro" id="IPR013154">
    <property type="entry name" value="ADH-like_N"/>
</dbReference>
<comment type="caution">
    <text evidence="2">The sequence shown here is derived from an EMBL/GenBank/DDBJ whole genome shotgun (WGS) entry which is preliminary data.</text>
</comment>